<keyword evidence="3" id="KW-1185">Reference proteome</keyword>
<dbReference type="NCBIfam" id="TIGR04358">
    <property type="entry name" value="XXXCH_domain"/>
    <property type="match status" value="1"/>
</dbReference>
<feature type="region of interest" description="Disordered" evidence="1">
    <location>
        <begin position="62"/>
        <end position="85"/>
    </location>
</feature>
<dbReference type="Proteomes" id="UP000005496">
    <property type="component" value="Unassembled WGS sequence"/>
</dbReference>
<dbReference type="OrthoDB" id="5453594at2"/>
<evidence type="ECO:0000256" key="1">
    <source>
        <dbReference type="SAM" id="MobiDB-lite"/>
    </source>
</evidence>
<evidence type="ECO:0000313" key="2">
    <source>
        <dbReference type="EMBL" id="EFI35886.1"/>
    </source>
</evidence>
<evidence type="ECO:0008006" key="4">
    <source>
        <dbReference type="Google" id="ProtNLM"/>
    </source>
</evidence>
<dbReference type="RefSeq" id="WP_008869015.1">
    <property type="nucleotide sequence ID" value="NZ_ACJN02000001.1"/>
</dbReference>
<organism evidence="2 3">
    <name type="scientific">Desulfonatronospira thiodismutans ASO3-1</name>
    <dbReference type="NCBI Taxonomy" id="555779"/>
    <lineage>
        <taxon>Bacteria</taxon>
        <taxon>Pseudomonadati</taxon>
        <taxon>Thermodesulfobacteriota</taxon>
        <taxon>Desulfovibrionia</taxon>
        <taxon>Desulfovibrionales</taxon>
        <taxon>Desulfonatronovibrionaceae</taxon>
        <taxon>Desulfonatronospira</taxon>
    </lineage>
</organism>
<dbReference type="eggNOG" id="ENOG5033JWE">
    <property type="taxonomic scope" value="Bacteria"/>
</dbReference>
<feature type="region of interest" description="Disordered" evidence="1">
    <location>
        <begin position="116"/>
        <end position="146"/>
    </location>
</feature>
<evidence type="ECO:0000313" key="3">
    <source>
        <dbReference type="Proteomes" id="UP000005496"/>
    </source>
</evidence>
<accession>D6SMH5</accession>
<name>D6SMH5_9BACT</name>
<gene>
    <name evidence="2" type="ORF">Dthio_PD3325</name>
</gene>
<dbReference type="InterPro" id="IPR027588">
    <property type="entry name" value="XXXCH_dom_fam"/>
</dbReference>
<sequence length="237" mass="27065">MSKGKKFSQSLSLEEASNFLAELSAALENREVVLQGEKIAWDSMRKLKCSFYPRGDNLTLKVSVEQTKPENESNGLPKKKKGRKNALKQLKAGAKLKRSELKKRVRTAFRGIMDTSVKDETQADEAGAAPVQPPGTAGPSRSKTGYKTLKKRMKKTFASILRNAANYQLPTQKEMDSFINDSQAMVEFPGYGDEYYQEYMDRVRQMQEAFRQNDPRELMHKAQEVNQLQKDCHKRYK</sequence>
<reference evidence="2" key="1">
    <citation type="submission" date="2010-05" db="EMBL/GenBank/DDBJ databases">
        <title>The draft genome of Desulfonatronospira thiodismutans ASO3-1.</title>
        <authorList>
            <consortium name="US DOE Joint Genome Institute (JGI-PGF)"/>
            <person name="Lucas S."/>
            <person name="Copeland A."/>
            <person name="Lapidus A."/>
            <person name="Cheng J.-F."/>
            <person name="Bruce D."/>
            <person name="Goodwin L."/>
            <person name="Pitluck S."/>
            <person name="Chertkov O."/>
            <person name="Brettin T."/>
            <person name="Detter J.C."/>
            <person name="Han C."/>
            <person name="Land M.L."/>
            <person name="Hauser L."/>
            <person name="Kyrpides N."/>
            <person name="Mikhailova N."/>
            <person name="Muyzer G."/>
            <person name="Woyke T."/>
        </authorList>
    </citation>
    <scope>NUCLEOTIDE SEQUENCE [LARGE SCALE GENOMIC DNA]</scope>
    <source>
        <strain evidence="2">ASO3-1</strain>
    </source>
</reference>
<dbReference type="EMBL" id="ACJN02000001">
    <property type="protein sequence ID" value="EFI35886.1"/>
    <property type="molecule type" value="Genomic_DNA"/>
</dbReference>
<dbReference type="AlphaFoldDB" id="D6SMH5"/>
<protein>
    <recommendedName>
        <fullName evidence="4">GAK system XXXCH domain-containing protein</fullName>
    </recommendedName>
</protein>
<proteinExistence type="predicted"/>
<comment type="caution">
    <text evidence="2">The sequence shown here is derived from an EMBL/GenBank/DDBJ whole genome shotgun (WGS) entry which is preliminary data.</text>
</comment>